<comment type="caution">
    <text evidence="1">The sequence shown here is derived from an EMBL/GenBank/DDBJ whole genome shotgun (WGS) entry which is preliminary data.</text>
</comment>
<keyword evidence="2" id="KW-1185">Reference proteome</keyword>
<organism evidence="1 2">
    <name type="scientific">Racocetra persica</name>
    <dbReference type="NCBI Taxonomy" id="160502"/>
    <lineage>
        <taxon>Eukaryota</taxon>
        <taxon>Fungi</taxon>
        <taxon>Fungi incertae sedis</taxon>
        <taxon>Mucoromycota</taxon>
        <taxon>Glomeromycotina</taxon>
        <taxon>Glomeromycetes</taxon>
        <taxon>Diversisporales</taxon>
        <taxon>Gigasporaceae</taxon>
        <taxon>Racocetra</taxon>
    </lineage>
</organism>
<evidence type="ECO:0000313" key="1">
    <source>
        <dbReference type="EMBL" id="CAG8820904.1"/>
    </source>
</evidence>
<dbReference type="Proteomes" id="UP000789920">
    <property type="component" value="Unassembled WGS sequence"/>
</dbReference>
<sequence length="255" mass="29366">WRSFDCDNYLLAYFLHPGYRGIGLREQQFQTIAKAAIKIWQEKGHDQYECADLVALMRQFREKEDGFDLPYSFEKDTPLLWWMTNHIGSNSIVQLAIKIFSITPHSADCERTFSSLGWLYGKRRQRLSLSRIQAMAQIRTFCISNVKKELAFFDNESDSNSESSDDAENVDEIEHDESMTSDTIGRGVFDFDPTKLATDLVKEWNYESSKDINDSINSIDKMNEEISESLNNTGSESSVLENLPIALRKTCRQNP</sequence>
<evidence type="ECO:0000313" key="2">
    <source>
        <dbReference type="Proteomes" id="UP000789920"/>
    </source>
</evidence>
<dbReference type="EMBL" id="CAJVQC010084219">
    <property type="protein sequence ID" value="CAG8820904.1"/>
    <property type="molecule type" value="Genomic_DNA"/>
</dbReference>
<gene>
    <name evidence="1" type="ORF">RPERSI_LOCUS25458</name>
</gene>
<protein>
    <submittedName>
        <fullName evidence="1">9265_t:CDS:1</fullName>
    </submittedName>
</protein>
<proteinExistence type="predicted"/>
<feature type="non-terminal residue" evidence="1">
    <location>
        <position position="1"/>
    </location>
</feature>
<name>A0ACA9S1V5_9GLOM</name>
<accession>A0ACA9S1V5</accession>
<reference evidence="1" key="1">
    <citation type="submission" date="2021-06" db="EMBL/GenBank/DDBJ databases">
        <authorList>
            <person name="Kallberg Y."/>
            <person name="Tangrot J."/>
            <person name="Rosling A."/>
        </authorList>
    </citation>
    <scope>NUCLEOTIDE SEQUENCE</scope>
    <source>
        <strain evidence="1">MA461A</strain>
    </source>
</reference>
<feature type="non-terminal residue" evidence="1">
    <location>
        <position position="255"/>
    </location>
</feature>